<dbReference type="Gene3D" id="3.10.350.10">
    <property type="entry name" value="LysM domain"/>
    <property type="match status" value="1"/>
</dbReference>
<sequence length="181" mass="18269">MGAAIAWEITGINGAGLSAPVGTGRQSWPAVRRLSVVPAASSPIEAAADISVPAPGARRDAGGRAEGVPTTPTLARRRIGPAAETASSAFRLTRWGRLLCTLVLVAVLAAAAVAASARSGGASASTSPQRITIAQGQTLSGLAVIYLPDLPISHGVDAIRVANRLQNDRIIAGDTLIIPQG</sequence>
<dbReference type="STRING" id="1193518.BN13_420090"/>
<organism evidence="3 4">
    <name type="scientific">Nostocoides jenkinsii Ben 74</name>
    <dbReference type="NCBI Taxonomy" id="1193518"/>
    <lineage>
        <taxon>Bacteria</taxon>
        <taxon>Bacillati</taxon>
        <taxon>Actinomycetota</taxon>
        <taxon>Actinomycetes</taxon>
        <taxon>Micrococcales</taxon>
        <taxon>Intrasporangiaceae</taxon>
        <taxon>Nostocoides</taxon>
    </lineage>
</organism>
<keyword evidence="1" id="KW-0472">Membrane</keyword>
<feature type="transmembrane region" description="Helical" evidence="1">
    <location>
        <begin position="98"/>
        <end position="117"/>
    </location>
</feature>
<keyword evidence="1" id="KW-1133">Transmembrane helix</keyword>
<gene>
    <name evidence="3" type="ORF">BN13_420090</name>
</gene>
<evidence type="ECO:0000256" key="1">
    <source>
        <dbReference type="SAM" id="Phobius"/>
    </source>
</evidence>
<dbReference type="OrthoDB" id="4751411at2"/>
<evidence type="ECO:0000313" key="4">
    <source>
        <dbReference type="Proteomes" id="UP000035720"/>
    </source>
</evidence>
<evidence type="ECO:0000313" key="3">
    <source>
        <dbReference type="EMBL" id="CCI53636.1"/>
    </source>
</evidence>
<keyword evidence="1" id="KW-0812">Transmembrane</keyword>
<dbReference type="AlphaFoldDB" id="A0A077M8H8"/>
<protein>
    <recommendedName>
        <fullName evidence="2">LysM domain-containing protein</fullName>
    </recommendedName>
</protein>
<name>A0A077M8H8_9MICO</name>
<keyword evidence="4" id="KW-1185">Reference proteome</keyword>
<reference evidence="3 4" key="1">
    <citation type="journal article" date="2013" name="ISME J.">
        <title>A metabolic model for members of the genus Tetrasphaera involved in enhanced biological phosphorus removal.</title>
        <authorList>
            <person name="Kristiansen R."/>
            <person name="Nguyen H.T.T."/>
            <person name="Saunders A.M."/>
            <person name="Nielsen J.L."/>
            <person name="Wimmer R."/>
            <person name="Le V.Q."/>
            <person name="McIlroy S.J."/>
            <person name="Petrovski S."/>
            <person name="Seviour R.J."/>
            <person name="Calteau A."/>
            <person name="Nielsen K.L."/>
            <person name="Nielsen P.H."/>
        </authorList>
    </citation>
    <scope>NUCLEOTIDE SEQUENCE [LARGE SCALE GENOMIC DNA]</scope>
    <source>
        <strain evidence="3 4">Ben 74</strain>
    </source>
</reference>
<dbReference type="EMBL" id="CAJC01000153">
    <property type="protein sequence ID" value="CCI53636.1"/>
    <property type="molecule type" value="Genomic_DNA"/>
</dbReference>
<proteinExistence type="predicted"/>
<evidence type="ECO:0000259" key="2">
    <source>
        <dbReference type="Pfam" id="PF01476"/>
    </source>
</evidence>
<dbReference type="RefSeq" id="WP_048545950.1">
    <property type="nucleotide sequence ID" value="NZ_HF571038.1"/>
</dbReference>
<accession>A0A077M8H8</accession>
<dbReference type="InterPro" id="IPR018392">
    <property type="entry name" value="LysM"/>
</dbReference>
<comment type="caution">
    <text evidence="3">The sequence shown here is derived from an EMBL/GenBank/DDBJ whole genome shotgun (WGS) entry which is preliminary data.</text>
</comment>
<dbReference type="Pfam" id="PF01476">
    <property type="entry name" value="LysM"/>
    <property type="match status" value="1"/>
</dbReference>
<feature type="domain" description="LysM" evidence="2">
    <location>
        <begin position="131"/>
        <end position="179"/>
    </location>
</feature>
<dbReference type="Proteomes" id="UP000035720">
    <property type="component" value="Unassembled WGS sequence"/>
</dbReference>
<dbReference type="InterPro" id="IPR036779">
    <property type="entry name" value="LysM_dom_sf"/>
</dbReference>